<accession>A0A6C0J9U2</accession>
<reference evidence="1" key="1">
    <citation type="journal article" date="2020" name="Nature">
        <title>Giant virus diversity and host interactions through global metagenomics.</title>
        <authorList>
            <person name="Schulz F."/>
            <person name="Roux S."/>
            <person name="Paez-Espino D."/>
            <person name="Jungbluth S."/>
            <person name="Walsh D.A."/>
            <person name="Denef V.J."/>
            <person name="McMahon K.D."/>
            <person name="Konstantinidis K.T."/>
            <person name="Eloe-Fadrosh E.A."/>
            <person name="Kyrpides N.C."/>
            <person name="Woyke T."/>
        </authorList>
    </citation>
    <scope>NUCLEOTIDE SEQUENCE</scope>
    <source>
        <strain evidence="1">GVMAG-M-3300025860-25</strain>
    </source>
</reference>
<proteinExistence type="predicted"/>
<dbReference type="AlphaFoldDB" id="A0A6C0J9U2"/>
<dbReference type="EMBL" id="MN740337">
    <property type="protein sequence ID" value="QHU01307.1"/>
    <property type="molecule type" value="Genomic_DNA"/>
</dbReference>
<sequence>MFVFPKTPKTQEPNYIQTNKVSYRPHHNIIILVRYTKNIKIEKNY</sequence>
<protein>
    <submittedName>
        <fullName evidence="1">Uncharacterized protein</fullName>
    </submittedName>
</protein>
<name>A0A6C0J9U2_9ZZZZ</name>
<organism evidence="1">
    <name type="scientific">viral metagenome</name>
    <dbReference type="NCBI Taxonomy" id="1070528"/>
    <lineage>
        <taxon>unclassified sequences</taxon>
        <taxon>metagenomes</taxon>
        <taxon>organismal metagenomes</taxon>
    </lineage>
</organism>
<evidence type="ECO:0000313" key="1">
    <source>
        <dbReference type="EMBL" id="QHU01307.1"/>
    </source>
</evidence>